<evidence type="ECO:0000313" key="2">
    <source>
        <dbReference type="Proteomes" id="UP000077266"/>
    </source>
</evidence>
<feature type="non-terminal residue" evidence="1">
    <location>
        <position position="278"/>
    </location>
</feature>
<dbReference type="Gene3D" id="2.40.70.10">
    <property type="entry name" value="Acid Proteases"/>
    <property type="match status" value="1"/>
</dbReference>
<keyword evidence="2" id="KW-1185">Reference proteome</keyword>
<dbReference type="AlphaFoldDB" id="A0A165Z2J5"/>
<feature type="non-terminal residue" evidence="1">
    <location>
        <position position="1"/>
    </location>
</feature>
<dbReference type="CDD" id="cd00303">
    <property type="entry name" value="retropepsin_like"/>
    <property type="match status" value="1"/>
</dbReference>
<gene>
    <name evidence="1" type="ORF">EXIGLDRAFT_560393</name>
</gene>
<dbReference type="InterPro" id="IPR021109">
    <property type="entry name" value="Peptidase_aspartic_dom_sf"/>
</dbReference>
<evidence type="ECO:0000313" key="1">
    <source>
        <dbReference type="EMBL" id="KZV78809.1"/>
    </source>
</evidence>
<proteinExistence type="predicted"/>
<evidence type="ECO:0008006" key="3">
    <source>
        <dbReference type="Google" id="ProtNLM"/>
    </source>
</evidence>
<name>A0A165Z2J5_EXIGL</name>
<organism evidence="1 2">
    <name type="scientific">Exidia glandulosa HHB12029</name>
    <dbReference type="NCBI Taxonomy" id="1314781"/>
    <lineage>
        <taxon>Eukaryota</taxon>
        <taxon>Fungi</taxon>
        <taxon>Dikarya</taxon>
        <taxon>Basidiomycota</taxon>
        <taxon>Agaricomycotina</taxon>
        <taxon>Agaricomycetes</taxon>
        <taxon>Auriculariales</taxon>
        <taxon>Exidiaceae</taxon>
        <taxon>Exidia</taxon>
    </lineage>
</organism>
<dbReference type="InParanoid" id="A0A165Z2J5"/>
<protein>
    <recommendedName>
        <fullName evidence="3">Peptidase A2 domain-containing protein</fullName>
    </recommendedName>
</protein>
<reference evidence="1 2" key="1">
    <citation type="journal article" date="2016" name="Mol. Biol. Evol.">
        <title>Comparative Genomics of Early-Diverging Mushroom-Forming Fungi Provides Insights into the Origins of Lignocellulose Decay Capabilities.</title>
        <authorList>
            <person name="Nagy L.G."/>
            <person name="Riley R."/>
            <person name="Tritt A."/>
            <person name="Adam C."/>
            <person name="Daum C."/>
            <person name="Floudas D."/>
            <person name="Sun H."/>
            <person name="Yadav J.S."/>
            <person name="Pangilinan J."/>
            <person name="Larsson K.H."/>
            <person name="Matsuura K."/>
            <person name="Barry K."/>
            <person name="Labutti K."/>
            <person name="Kuo R."/>
            <person name="Ohm R.A."/>
            <person name="Bhattacharya S.S."/>
            <person name="Shirouzu T."/>
            <person name="Yoshinaga Y."/>
            <person name="Martin F.M."/>
            <person name="Grigoriev I.V."/>
            <person name="Hibbett D.S."/>
        </authorList>
    </citation>
    <scope>NUCLEOTIDE SEQUENCE [LARGE SCALE GENOMIC DNA]</scope>
    <source>
        <strain evidence="1 2">HHB12029</strain>
    </source>
</reference>
<accession>A0A165Z2J5</accession>
<dbReference type="EMBL" id="KV426756">
    <property type="protein sequence ID" value="KZV78809.1"/>
    <property type="molecule type" value="Genomic_DNA"/>
</dbReference>
<sequence>IVHVRPKRIAPPGESSLGVDALAIRGQIGDSDAQVTVIRLDSGASLCLVAKECLDRMPRPPTIRQGLPFQIAQLTNTDPKIMGYVRLPIFAEADDGTTLRFDAECYVVPGMTVDILLGEDFQRAYEFNVIRSAEHGAVVIAGSTGYSRYATAQWSVKRARADAYRKRRALKNRTVRAARDVRIPANTLVSVPILADFEDKDEWFMDRELHANGDETFMMSPSCFVSATESRISVSNPTNTPRFIRKGQVLGKLLDPRQCLDRPKTEHGYEEMRKHADA</sequence>
<dbReference type="Proteomes" id="UP000077266">
    <property type="component" value="Unassembled WGS sequence"/>
</dbReference>
<dbReference type="OrthoDB" id="3068303at2759"/>